<dbReference type="PRINTS" id="PR00098">
    <property type="entry name" value="CPSASE"/>
</dbReference>
<dbReference type="InterPro" id="IPR005480">
    <property type="entry name" value="CPSase_lsu_oligo"/>
</dbReference>
<evidence type="ECO:0000256" key="1">
    <source>
        <dbReference type="ARBA" id="ARBA00009799"/>
    </source>
</evidence>
<evidence type="ECO:0000313" key="11">
    <source>
        <dbReference type="EMBL" id="ACU52835.1"/>
    </source>
</evidence>
<dbReference type="FunFam" id="3.40.50.20:FF:000001">
    <property type="entry name" value="Carbamoyl-phosphate synthase large chain"/>
    <property type="match status" value="1"/>
</dbReference>
<evidence type="ECO:0000256" key="2">
    <source>
        <dbReference type="ARBA" id="ARBA00022598"/>
    </source>
</evidence>
<comment type="similarity">
    <text evidence="1">Belongs to the CarB family.</text>
</comment>
<dbReference type="PROSITE" id="PS00866">
    <property type="entry name" value="CPSASE_1"/>
    <property type="match status" value="2"/>
</dbReference>
<dbReference type="Proteomes" id="UP000008074">
    <property type="component" value="Chromosome"/>
</dbReference>
<dbReference type="Gene3D" id="3.40.50.20">
    <property type="match status" value="2"/>
</dbReference>
<dbReference type="GO" id="GO:0006541">
    <property type="term" value="P:glutamine metabolic process"/>
    <property type="evidence" value="ECO:0007669"/>
    <property type="project" value="TreeGrafter"/>
</dbReference>
<dbReference type="KEGG" id="sms:SMDSEM_121"/>
<dbReference type="SUPFAM" id="SSF52335">
    <property type="entry name" value="Methylglyoxal synthase-like"/>
    <property type="match status" value="1"/>
</dbReference>
<dbReference type="FunFam" id="3.40.50.20:FF:000002">
    <property type="entry name" value="Carbamoyl-phosphate synthase large chain"/>
    <property type="match status" value="1"/>
</dbReference>
<comment type="catalytic activity">
    <reaction evidence="7">
        <text>hydrogencarbonate + NH4(+) + 2 ATP = carbamoyl phosphate + 2 ADP + phosphate + 2 H(+)</text>
        <dbReference type="Rhea" id="RHEA:18029"/>
        <dbReference type="ChEBI" id="CHEBI:15378"/>
        <dbReference type="ChEBI" id="CHEBI:17544"/>
        <dbReference type="ChEBI" id="CHEBI:28938"/>
        <dbReference type="ChEBI" id="CHEBI:30616"/>
        <dbReference type="ChEBI" id="CHEBI:43474"/>
        <dbReference type="ChEBI" id="CHEBI:58228"/>
        <dbReference type="ChEBI" id="CHEBI:456216"/>
        <dbReference type="EC" id="6.3.4.16"/>
    </reaction>
</comment>
<dbReference type="Gene3D" id="3.40.50.1380">
    <property type="entry name" value="Methylglyoxal synthase-like domain"/>
    <property type="match status" value="1"/>
</dbReference>
<dbReference type="PROSITE" id="PS50975">
    <property type="entry name" value="ATP_GRASP"/>
    <property type="match status" value="2"/>
</dbReference>
<accession>C7LK73</accession>
<dbReference type="SMART" id="SM01096">
    <property type="entry name" value="CPSase_L_D3"/>
    <property type="match status" value="1"/>
</dbReference>
<reference evidence="11 12" key="1">
    <citation type="journal article" date="2009" name="Proc. Natl. Acad. Sci. U.S.A.">
        <title>Convergent evolution of metabolic roles in bacterial co-symbionts of insects.</title>
        <authorList>
            <person name="McCutcheon J.P."/>
            <person name="McDonald B.R."/>
            <person name="Moran N.A."/>
        </authorList>
    </citation>
    <scope>NUCLEOTIDE SEQUENCE [LARGE SCALE GENOMIC DNA]</scope>
    <source>
        <strain evidence="11 12">SMDSEM</strain>
    </source>
</reference>
<dbReference type="PANTHER" id="PTHR11405:SF53">
    <property type="entry name" value="CARBAMOYL-PHOSPHATE SYNTHASE [AMMONIA], MITOCHONDRIAL"/>
    <property type="match status" value="1"/>
</dbReference>
<dbReference type="PANTHER" id="PTHR11405">
    <property type="entry name" value="CARBAMOYLTRANSFERASE FAMILY MEMBER"/>
    <property type="match status" value="1"/>
</dbReference>
<dbReference type="GO" id="GO:0005737">
    <property type="term" value="C:cytoplasm"/>
    <property type="evidence" value="ECO:0007669"/>
    <property type="project" value="TreeGrafter"/>
</dbReference>
<dbReference type="SUPFAM" id="SSF56059">
    <property type="entry name" value="Glutathione synthetase ATP-binding domain-like"/>
    <property type="match status" value="2"/>
</dbReference>
<dbReference type="InterPro" id="IPR011607">
    <property type="entry name" value="MGS-like_dom"/>
</dbReference>
<dbReference type="SUPFAM" id="SSF52440">
    <property type="entry name" value="PreATP-grasp domain"/>
    <property type="match status" value="2"/>
</dbReference>
<dbReference type="InterPro" id="IPR036914">
    <property type="entry name" value="MGS-like_dom_sf"/>
</dbReference>
<dbReference type="GO" id="GO:0046872">
    <property type="term" value="F:metal ion binding"/>
    <property type="evidence" value="ECO:0007669"/>
    <property type="project" value="UniProtKB-KW"/>
</dbReference>
<dbReference type="GO" id="GO:0004088">
    <property type="term" value="F:carbamoyl-phosphate synthase (glutamine-hydrolyzing) activity"/>
    <property type="evidence" value="ECO:0007669"/>
    <property type="project" value="TreeGrafter"/>
</dbReference>
<dbReference type="AlphaFoldDB" id="C7LK73"/>
<dbReference type="GO" id="GO:0005524">
    <property type="term" value="F:ATP binding"/>
    <property type="evidence" value="ECO:0007669"/>
    <property type="project" value="UniProtKB-UniRule"/>
</dbReference>
<dbReference type="Pfam" id="PF25596">
    <property type="entry name" value="CPSase_L_D1"/>
    <property type="match status" value="2"/>
</dbReference>
<dbReference type="NCBIfam" id="NF009455">
    <property type="entry name" value="PRK12815.1"/>
    <property type="match status" value="1"/>
</dbReference>
<dbReference type="InterPro" id="IPR013815">
    <property type="entry name" value="ATP_grasp_subdomain_1"/>
</dbReference>
<dbReference type="Pfam" id="PF02786">
    <property type="entry name" value="CPSase_L_D2"/>
    <property type="match status" value="2"/>
</dbReference>
<dbReference type="Gene3D" id="3.30.470.20">
    <property type="entry name" value="ATP-grasp fold, B domain"/>
    <property type="match status" value="2"/>
</dbReference>
<dbReference type="Pfam" id="PF02142">
    <property type="entry name" value="MGS"/>
    <property type="match status" value="1"/>
</dbReference>
<dbReference type="InterPro" id="IPR058047">
    <property type="entry name" value="CPSase_preATP-grasp"/>
</dbReference>
<keyword evidence="2" id="KW-0436">Ligase</keyword>
<keyword evidence="5 8" id="KW-0547">Nucleotide-binding</keyword>
<dbReference type="InterPro" id="IPR016185">
    <property type="entry name" value="PreATP-grasp_dom_sf"/>
</dbReference>
<evidence type="ECO:0000256" key="5">
    <source>
        <dbReference type="ARBA" id="ARBA00022741"/>
    </source>
</evidence>
<dbReference type="FunFam" id="3.30.470.20:FF:000001">
    <property type="entry name" value="Carbamoyl-phosphate synthase large chain"/>
    <property type="match status" value="1"/>
</dbReference>
<name>C7LK73_KARMS</name>
<dbReference type="InterPro" id="IPR011761">
    <property type="entry name" value="ATP-grasp"/>
</dbReference>
<dbReference type="HOGENOM" id="CLU_000513_1_0_10"/>
<proteinExistence type="inferred from homology"/>
<keyword evidence="4" id="KW-0677">Repeat</keyword>
<dbReference type="PROSITE" id="PS00867">
    <property type="entry name" value="CPSASE_2"/>
    <property type="match status" value="2"/>
</dbReference>
<evidence type="ECO:0000256" key="6">
    <source>
        <dbReference type="ARBA" id="ARBA00022840"/>
    </source>
</evidence>
<dbReference type="GO" id="GO:0004087">
    <property type="term" value="F:carbamoyl-phosphate synthase (ammonia) activity"/>
    <property type="evidence" value="ECO:0007669"/>
    <property type="project" value="UniProtKB-EC"/>
</dbReference>
<dbReference type="FunFam" id="3.30.1490.20:FF:000001">
    <property type="entry name" value="Carbamoyl-phosphate synthase large chain"/>
    <property type="match status" value="1"/>
</dbReference>
<dbReference type="InterPro" id="IPR005483">
    <property type="entry name" value="CPSase_dom"/>
</dbReference>
<evidence type="ECO:0000259" key="9">
    <source>
        <dbReference type="PROSITE" id="PS50975"/>
    </source>
</evidence>
<sequence>MKLKKVLVIGSGALKIGEAGEFDYSGTQALKALKEEKIFTILVNPNIATVQTSEKIADKIYSLPITPFFVEKIIEKEKPQGIFISFGGQTALNCGIELFKNGVLKKNNVKVLGTPISYIIKSEDRDIFRQMLIKRGINIAKSIAVNSIDEAINASNEIGFPLIIRSAYALGGLGSGFAKNVYELKKLSSVALSYSSQILIEESLKGWKEIEYEVVRDSYDNCITVCNMENIDPIGIHTGDSIVVAPSQTLNNLEYNKLRSISRKIARYFNIIGECNVQFALSNNSEKYNVIEINARLSRSSALASKATGYPLAFIAAKLALGYGLHELKNTVTKLTSAFFEPALDYIVCKIPRWDLKKFEGVSTKIGSSMKSVGELMSIGGSFEEAFQKGLRMLDLGLDGFINPLKKIKKIKSVIKILKDPKYSRIEVIEDAFENGLSVDNITKLTKINPWFISKLENLFKTKKKIKFFYKKNQIPYELLFKSKKQGFSDNQISGLISSSINEIPKISNDIRKYRKKKKIIPFTRQIDTLASEYPSKTNYLYLTYNGSKHDVSYFEKKKSIIILGSGVYRIGSSVEFDWCCVSGLSFLKKKGYRSVIINYNPETVSTDFDVCDRLYFEELSLERILDIIELENPYGTVISLGGQIPNNLSLNLYKKKVNILGTSPINIDEVEDRFKFSKSLDKLKIFQPKWKELTNIYDVYNFINLVGFPILIRPSYVLSGAAMKIVFDKKNLDFFLKKAITISPKYPIVITKFIESAKEIELDAVANNGKIIYYAISEHIEYAGVHSGDATLVYPPQNLSLKTIKKIKIISKKIAKRFKISGPFNIQFLYKKNKIKVIECNLRASRSLPFISKVSNFNIVELAMKVLLKKKICYKKIPNFLTIDYVGVKASQFSFSRLEGADPIVGVDMVSTGEVGCLGSNLNEAIIKSMLSVGYNIPKKNIFFYINSLKERRLMLNYIKLLIINNYKIYCNKKTWKFFLEKKIDCEKIDEINIIEKIKSKKIDLIINIPYKNKKKKNDYLIRRAAIDFNVPLLTNKCLAKVFIKSFCEIKSLNMMEIYSWGYDMKQFMI</sequence>
<dbReference type="EMBL" id="CP001605">
    <property type="protein sequence ID" value="ACU52835.1"/>
    <property type="molecule type" value="Genomic_DNA"/>
</dbReference>
<dbReference type="SMART" id="SM00851">
    <property type="entry name" value="MGS"/>
    <property type="match status" value="1"/>
</dbReference>
<evidence type="ECO:0000256" key="4">
    <source>
        <dbReference type="ARBA" id="ARBA00022737"/>
    </source>
</evidence>
<organism evidence="11 12">
    <name type="scientific">Karelsulcia muelleri (strain SMDSEM)</name>
    <name type="common">Sulcia muelleri</name>
    <dbReference type="NCBI Taxonomy" id="595499"/>
    <lineage>
        <taxon>Bacteria</taxon>
        <taxon>Pseudomonadati</taxon>
        <taxon>Bacteroidota</taxon>
        <taxon>Flavobacteriia</taxon>
        <taxon>Flavobacteriales</taxon>
        <taxon>Candidatus Karelsulcia</taxon>
    </lineage>
</organism>
<protein>
    <submittedName>
        <fullName evidence="11">Carbamyl phosphate synthase large subunit</fullName>
    </submittedName>
</protein>
<feature type="domain" description="MGS-like" evidence="10">
    <location>
        <begin position="936"/>
        <end position="1071"/>
    </location>
</feature>
<dbReference type="PROSITE" id="PS51855">
    <property type="entry name" value="MGS"/>
    <property type="match status" value="1"/>
</dbReference>
<dbReference type="STRING" id="595499.SMDSEM_121"/>
<dbReference type="InterPro" id="IPR036897">
    <property type="entry name" value="CarbamoylP_synth_lsu_oligo_sf"/>
</dbReference>
<dbReference type="NCBIfam" id="NF003671">
    <property type="entry name" value="PRK05294.1"/>
    <property type="match status" value="1"/>
</dbReference>
<dbReference type="FunFam" id="3.30.470.20:FF:000051">
    <property type="entry name" value="Carbamoyl phosphate synthetase II"/>
    <property type="match status" value="1"/>
</dbReference>
<dbReference type="NCBIfam" id="TIGR01369">
    <property type="entry name" value="CPSaseII_lrg"/>
    <property type="match status" value="1"/>
</dbReference>
<dbReference type="Pfam" id="PF02787">
    <property type="entry name" value="CPSase_L_D3"/>
    <property type="match status" value="1"/>
</dbReference>
<evidence type="ECO:0000256" key="3">
    <source>
        <dbReference type="ARBA" id="ARBA00022723"/>
    </source>
</evidence>
<dbReference type="SUPFAM" id="SSF48108">
    <property type="entry name" value="Carbamoyl phosphate synthetase, large subunit connection domain"/>
    <property type="match status" value="1"/>
</dbReference>
<evidence type="ECO:0000256" key="7">
    <source>
        <dbReference type="ARBA" id="ARBA00047359"/>
    </source>
</evidence>
<dbReference type="InterPro" id="IPR006275">
    <property type="entry name" value="CPSase_lsu"/>
</dbReference>
<dbReference type="Gene3D" id="1.10.1030.10">
    <property type="entry name" value="Carbamoyl-phosphate synthetase, large subunit oligomerisation domain"/>
    <property type="match status" value="1"/>
</dbReference>
<feature type="domain" description="ATP-grasp" evidence="9">
    <location>
        <begin position="129"/>
        <end position="321"/>
    </location>
</feature>
<evidence type="ECO:0000313" key="12">
    <source>
        <dbReference type="Proteomes" id="UP000008074"/>
    </source>
</evidence>
<evidence type="ECO:0000256" key="8">
    <source>
        <dbReference type="PROSITE-ProRule" id="PRU00409"/>
    </source>
</evidence>
<keyword evidence="6 8" id="KW-0067">ATP-binding</keyword>
<dbReference type="InterPro" id="IPR005479">
    <property type="entry name" value="CPAse_ATP-bd"/>
</dbReference>
<dbReference type="Gene3D" id="3.30.1490.20">
    <property type="entry name" value="ATP-grasp fold, A domain"/>
    <property type="match status" value="1"/>
</dbReference>
<evidence type="ECO:0000259" key="10">
    <source>
        <dbReference type="PROSITE" id="PS51855"/>
    </source>
</evidence>
<gene>
    <name evidence="11" type="primary">carB</name>
    <name evidence="11" type="ordered locus">SMDSEM_121</name>
</gene>
<feature type="domain" description="ATP-grasp" evidence="9">
    <location>
        <begin position="678"/>
        <end position="869"/>
    </location>
</feature>
<keyword evidence="3" id="KW-0479">Metal-binding</keyword>